<dbReference type="CDD" id="cd13571">
    <property type="entry name" value="PBP2_PnhD_1"/>
    <property type="match status" value="1"/>
</dbReference>
<dbReference type="NCBIfam" id="TIGR01098">
    <property type="entry name" value="3A0109s03R"/>
    <property type="match status" value="1"/>
</dbReference>
<evidence type="ECO:0000313" key="3">
    <source>
        <dbReference type="EMBL" id="BDV42275.1"/>
    </source>
</evidence>
<sequence>MIALLLAVAAGCDRQSVTEVSLRASDVKPLPQPPPAANPLRLGMGAMITPKEGYRYYLQMKEYVAGKLGRPVLLVDRGNYESINRLLAEGGVDAAFVCAGPYVDGHNRFKLEILAMPVVHGTTTYRSYIIVPATSPARQLDDLRGKTFAFTDPDSNSGAIVPIYLLHRRHESAESFFRSYTYTYGHDKSIRAVASGLVDGAAVDSLIWEYLARWNPAFTGATRIIYRSPAYGIPPLVVRPGLPAATKERLRQIFLQMHQDREGKAILDGMGIDRFVRGDDRNYDSIRAMKKQLARFGEAD</sequence>
<dbReference type="InterPro" id="IPR005770">
    <property type="entry name" value="PhnD"/>
</dbReference>
<keyword evidence="4" id="KW-1185">Reference proteome</keyword>
<protein>
    <submittedName>
        <fullName evidence="3">Phosphonate ABC transporter substrate-binding protein</fullName>
    </submittedName>
</protein>
<comment type="similarity">
    <text evidence="1">Belongs to the phosphate/phosphite/phosphonate binding protein family.</text>
</comment>
<dbReference type="Pfam" id="PF12974">
    <property type="entry name" value="Phosphonate-bd"/>
    <property type="match status" value="1"/>
</dbReference>
<evidence type="ECO:0000256" key="1">
    <source>
        <dbReference type="ARBA" id="ARBA00007162"/>
    </source>
</evidence>
<dbReference type="Gene3D" id="3.40.190.10">
    <property type="entry name" value="Periplasmic binding protein-like II"/>
    <property type="match status" value="2"/>
</dbReference>
<dbReference type="Proteomes" id="UP001317705">
    <property type="component" value="Chromosome"/>
</dbReference>
<dbReference type="PANTHER" id="PTHR35841:SF1">
    <property type="entry name" value="PHOSPHONATES-BINDING PERIPLASMIC PROTEIN"/>
    <property type="match status" value="1"/>
</dbReference>
<evidence type="ECO:0000313" key="4">
    <source>
        <dbReference type="Proteomes" id="UP001317705"/>
    </source>
</evidence>
<dbReference type="PANTHER" id="PTHR35841">
    <property type="entry name" value="PHOSPHONATES-BINDING PERIPLASMIC PROTEIN"/>
    <property type="match status" value="1"/>
</dbReference>
<name>A0ABM8EIQ1_9BACT</name>
<keyword evidence="2" id="KW-0732">Signal</keyword>
<proteinExistence type="inferred from homology"/>
<dbReference type="EMBL" id="AP027151">
    <property type="protein sequence ID" value="BDV42275.1"/>
    <property type="molecule type" value="Genomic_DNA"/>
</dbReference>
<organism evidence="3 4">
    <name type="scientific">Geotalea uraniireducens</name>
    <dbReference type="NCBI Taxonomy" id="351604"/>
    <lineage>
        <taxon>Bacteria</taxon>
        <taxon>Pseudomonadati</taxon>
        <taxon>Thermodesulfobacteriota</taxon>
        <taxon>Desulfuromonadia</taxon>
        <taxon>Geobacterales</taxon>
        <taxon>Geobacteraceae</taxon>
        <taxon>Geotalea</taxon>
    </lineage>
</organism>
<accession>A0ABM8EIQ1</accession>
<gene>
    <name evidence="3" type="ORF">GURASL_11980</name>
</gene>
<evidence type="ECO:0000256" key="2">
    <source>
        <dbReference type="ARBA" id="ARBA00022729"/>
    </source>
</evidence>
<dbReference type="SUPFAM" id="SSF53850">
    <property type="entry name" value="Periplasmic binding protein-like II"/>
    <property type="match status" value="1"/>
</dbReference>
<reference evidence="3 4" key="1">
    <citation type="submission" date="2022-12" db="EMBL/GenBank/DDBJ databases">
        <title>Polyphasic characterization of Geotalea uranireducens NIT-SL11 newly isolated from a complex of sewage sludge and microbially reduced graphene oxide.</title>
        <authorList>
            <person name="Xie L."/>
            <person name="Yoshida N."/>
            <person name="Meng L."/>
        </authorList>
    </citation>
    <scope>NUCLEOTIDE SEQUENCE [LARGE SCALE GENOMIC DNA]</scope>
    <source>
        <strain evidence="3 4">NIT-SL11</strain>
    </source>
</reference>